<dbReference type="AlphaFoldDB" id="A0A0W8D389"/>
<organism evidence="2 3">
    <name type="scientific">Phytophthora nicotianae</name>
    <name type="common">Potato buckeye rot agent</name>
    <name type="synonym">Phytophthora parasitica</name>
    <dbReference type="NCBI Taxonomy" id="4792"/>
    <lineage>
        <taxon>Eukaryota</taxon>
        <taxon>Sar</taxon>
        <taxon>Stramenopiles</taxon>
        <taxon>Oomycota</taxon>
        <taxon>Peronosporomycetes</taxon>
        <taxon>Peronosporales</taxon>
        <taxon>Peronosporaceae</taxon>
        <taxon>Phytophthora</taxon>
    </lineage>
</organism>
<evidence type="ECO:0000313" key="2">
    <source>
        <dbReference type="EMBL" id="KUF90725.1"/>
    </source>
</evidence>
<protein>
    <submittedName>
        <fullName evidence="2">Uncharacterized protein</fullName>
    </submittedName>
</protein>
<dbReference type="EMBL" id="LNFO01001529">
    <property type="protein sequence ID" value="KUF90725.1"/>
    <property type="molecule type" value="Genomic_DNA"/>
</dbReference>
<proteinExistence type="predicted"/>
<accession>A0A0W8D389</accession>
<dbReference type="OrthoDB" id="152679at2759"/>
<dbReference type="Proteomes" id="UP000052943">
    <property type="component" value="Unassembled WGS sequence"/>
</dbReference>
<feature type="region of interest" description="Disordered" evidence="1">
    <location>
        <begin position="183"/>
        <end position="206"/>
    </location>
</feature>
<feature type="compositionally biased region" description="Low complexity" evidence="1">
    <location>
        <begin position="183"/>
        <end position="197"/>
    </location>
</feature>
<evidence type="ECO:0000313" key="3">
    <source>
        <dbReference type="Proteomes" id="UP000052943"/>
    </source>
</evidence>
<sequence length="221" mass="24721">MEHNGATVEVGAVHPVTYRLTSGCKPSSQVHRNLSVSCTKEDSRRRRMSWNGVAANRESDDDFDCPQHPRTTRAVSAVTSPTRLRLIYEDEDTKARVCGNVQRLLNVAQKDPEAKSANAQLARKVLKYRRVMGRLDDVNVEDPDFDVSAFFGIEWCRLGPPFPTIATHHRTLPSIASILQHQSYSSPSRAASSQNPSTAPQYAVDQQQQWRYFPPTNGDAV</sequence>
<evidence type="ECO:0000256" key="1">
    <source>
        <dbReference type="SAM" id="MobiDB-lite"/>
    </source>
</evidence>
<comment type="caution">
    <text evidence="2">The sequence shown here is derived from an EMBL/GenBank/DDBJ whole genome shotgun (WGS) entry which is preliminary data.</text>
</comment>
<gene>
    <name evidence="2" type="ORF">AM587_10016324</name>
</gene>
<reference evidence="2 3" key="1">
    <citation type="submission" date="2015-11" db="EMBL/GenBank/DDBJ databases">
        <title>Genomes and virulence difference between two physiological races of Phytophthora nicotianae.</title>
        <authorList>
            <person name="Liu H."/>
            <person name="Ma X."/>
            <person name="Yu H."/>
            <person name="Fang D."/>
            <person name="Li Y."/>
            <person name="Wang X."/>
            <person name="Wang W."/>
            <person name="Dong Y."/>
            <person name="Xiao B."/>
        </authorList>
    </citation>
    <scope>NUCLEOTIDE SEQUENCE [LARGE SCALE GENOMIC DNA]</scope>
    <source>
        <strain evidence="3">race 0</strain>
    </source>
</reference>
<name>A0A0W8D389_PHYNI</name>